<sequence>IMGKKLPLHFVHDVRQMLSVTVFGDVTLPPRSEVIITGVVEGEPQSVEGMLEPGTLTKGDALVARIVFKVDNGKLPVRVINVAEDPLTLKQGMTLGTLVTDVEVGGEGLG</sequence>
<organism evidence="1 2">
    <name type="scientific">Cirrhinus mrigala</name>
    <name type="common">Mrigala</name>
    <dbReference type="NCBI Taxonomy" id="683832"/>
    <lineage>
        <taxon>Eukaryota</taxon>
        <taxon>Metazoa</taxon>
        <taxon>Chordata</taxon>
        <taxon>Craniata</taxon>
        <taxon>Vertebrata</taxon>
        <taxon>Euteleostomi</taxon>
        <taxon>Actinopterygii</taxon>
        <taxon>Neopterygii</taxon>
        <taxon>Teleostei</taxon>
        <taxon>Ostariophysi</taxon>
        <taxon>Cypriniformes</taxon>
        <taxon>Cyprinidae</taxon>
        <taxon>Labeoninae</taxon>
        <taxon>Labeonini</taxon>
        <taxon>Cirrhinus</taxon>
    </lineage>
</organism>
<name>A0ABD0MJF0_CIRMR</name>
<dbReference type="EMBL" id="JAMKFB020000701">
    <property type="protein sequence ID" value="KAL0148636.1"/>
    <property type="molecule type" value="Genomic_DNA"/>
</dbReference>
<protein>
    <submittedName>
        <fullName evidence="1">Uncharacterized protein</fullName>
    </submittedName>
</protein>
<dbReference type="Proteomes" id="UP001529510">
    <property type="component" value="Unassembled WGS sequence"/>
</dbReference>
<reference evidence="1 2" key="1">
    <citation type="submission" date="2024-05" db="EMBL/GenBank/DDBJ databases">
        <title>Genome sequencing and assembly of Indian major carp, Cirrhinus mrigala (Hamilton, 1822).</title>
        <authorList>
            <person name="Mohindra V."/>
            <person name="Chowdhury L.M."/>
            <person name="Lal K."/>
            <person name="Jena J.K."/>
        </authorList>
    </citation>
    <scope>NUCLEOTIDE SEQUENCE [LARGE SCALE GENOMIC DNA]</scope>
    <source>
        <strain evidence="1">CM1030</strain>
        <tissue evidence="1">Blood</tissue>
    </source>
</reference>
<proteinExistence type="predicted"/>
<dbReference type="AlphaFoldDB" id="A0ABD0MJF0"/>
<feature type="non-terminal residue" evidence="1">
    <location>
        <position position="110"/>
    </location>
</feature>
<evidence type="ECO:0000313" key="1">
    <source>
        <dbReference type="EMBL" id="KAL0148636.1"/>
    </source>
</evidence>
<gene>
    <name evidence="1" type="ORF">M9458_056076</name>
</gene>
<comment type="caution">
    <text evidence="1">The sequence shown here is derived from an EMBL/GenBank/DDBJ whole genome shotgun (WGS) entry which is preliminary data.</text>
</comment>
<keyword evidence="2" id="KW-1185">Reference proteome</keyword>
<evidence type="ECO:0000313" key="2">
    <source>
        <dbReference type="Proteomes" id="UP001529510"/>
    </source>
</evidence>
<accession>A0ABD0MJF0</accession>
<feature type="non-terminal residue" evidence="1">
    <location>
        <position position="1"/>
    </location>
</feature>